<feature type="compositionally biased region" description="Basic and acidic residues" evidence="7">
    <location>
        <begin position="389"/>
        <end position="423"/>
    </location>
</feature>
<dbReference type="KEGG" id="scoe:CP976_31580"/>
<evidence type="ECO:0000256" key="6">
    <source>
        <dbReference type="PROSITE-ProRule" id="PRU00289"/>
    </source>
</evidence>
<feature type="transmembrane region" description="Helical" evidence="8">
    <location>
        <begin position="108"/>
        <end position="126"/>
    </location>
</feature>
<keyword evidence="8" id="KW-0472">Membrane</keyword>
<dbReference type="SUPFAM" id="SSF52540">
    <property type="entry name" value="P-loop containing nucleoside triphosphate hydrolases"/>
    <property type="match status" value="1"/>
</dbReference>
<feature type="region of interest" description="Disordered" evidence="7">
    <location>
        <begin position="372"/>
        <end position="425"/>
    </location>
</feature>
<dbReference type="Gene3D" id="1.10.10.10">
    <property type="entry name" value="Winged helix-like DNA-binding domain superfamily/Winged helix DNA-binding domain"/>
    <property type="match status" value="1"/>
</dbReference>
<feature type="region of interest" description="Disordered" evidence="7">
    <location>
        <begin position="1"/>
        <end position="66"/>
    </location>
</feature>
<dbReference type="AlphaFoldDB" id="A0A5J6IHQ2"/>
<dbReference type="GO" id="GO:0005524">
    <property type="term" value="F:ATP binding"/>
    <property type="evidence" value="ECO:0007669"/>
    <property type="project" value="UniProtKB-UniRule"/>
</dbReference>
<dbReference type="InterPro" id="IPR050206">
    <property type="entry name" value="FtsK/SpoIIIE/SftA"/>
</dbReference>
<evidence type="ECO:0000313" key="11">
    <source>
        <dbReference type="Proteomes" id="UP000326598"/>
    </source>
</evidence>
<feature type="transmembrane region" description="Helical" evidence="8">
    <location>
        <begin position="175"/>
        <end position="193"/>
    </location>
</feature>
<feature type="compositionally biased region" description="Low complexity" evidence="7">
    <location>
        <begin position="14"/>
        <end position="34"/>
    </location>
</feature>
<feature type="compositionally biased region" description="Basic residues" evidence="7">
    <location>
        <begin position="35"/>
        <end position="60"/>
    </location>
</feature>
<keyword evidence="8" id="KW-1133">Transmembrane helix</keyword>
<dbReference type="SUPFAM" id="SSF46785">
    <property type="entry name" value="Winged helix' DNA-binding domain"/>
    <property type="match status" value="1"/>
</dbReference>
<dbReference type="Pfam" id="PF17854">
    <property type="entry name" value="FtsK_alpha"/>
    <property type="match status" value="1"/>
</dbReference>
<dbReference type="PROSITE" id="PS50901">
    <property type="entry name" value="FTSK"/>
    <property type="match status" value="1"/>
</dbReference>
<evidence type="ECO:0000256" key="3">
    <source>
        <dbReference type="ARBA" id="ARBA00022840"/>
    </source>
</evidence>
<dbReference type="InterPro" id="IPR027417">
    <property type="entry name" value="P-loop_NTPase"/>
</dbReference>
<dbReference type="InterPro" id="IPR041027">
    <property type="entry name" value="FtsK_alpha"/>
</dbReference>
<dbReference type="Pfam" id="PF01580">
    <property type="entry name" value="FtsK_SpoIIIE"/>
    <property type="match status" value="1"/>
</dbReference>
<feature type="binding site" evidence="6">
    <location>
        <begin position="587"/>
        <end position="594"/>
    </location>
    <ligand>
        <name>ATP</name>
        <dbReference type="ChEBI" id="CHEBI:30616"/>
    </ligand>
</feature>
<dbReference type="EMBL" id="CP023694">
    <property type="protein sequence ID" value="QEV28205.1"/>
    <property type="molecule type" value="Genomic_DNA"/>
</dbReference>
<dbReference type="InterPro" id="IPR036388">
    <property type="entry name" value="WH-like_DNA-bd_sf"/>
</dbReference>
<keyword evidence="2 6" id="KW-0547">Nucleotide-binding</keyword>
<dbReference type="CDD" id="cd01127">
    <property type="entry name" value="TrwB_TraG_TraD_VirD4"/>
    <property type="match status" value="1"/>
</dbReference>
<feature type="transmembrane region" description="Helical" evidence="8">
    <location>
        <begin position="138"/>
        <end position="163"/>
    </location>
</feature>
<evidence type="ECO:0000256" key="7">
    <source>
        <dbReference type="SAM" id="MobiDB-lite"/>
    </source>
</evidence>
<evidence type="ECO:0000256" key="5">
    <source>
        <dbReference type="ARBA" id="ARBA00024986"/>
    </source>
</evidence>
<feature type="compositionally biased region" description="Polar residues" evidence="7">
    <location>
        <begin position="1"/>
        <end position="12"/>
    </location>
</feature>
<dbReference type="SMART" id="SM00843">
    <property type="entry name" value="Ftsk_gamma"/>
    <property type="match status" value="1"/>
</dbReference>
<name>A0A5J6IHQ2_STRC4</name>
<feature type="domain" description="FtsK" evidence="9">
    <location>
        <begin position="570"/>
        <end position="770"/>
    </location>
</feature>
<dbReference type="InterPro" id="IPR018541">
    <property type="entry name" value="Ftsk_gamma"/>
</dbReference>
<evidence type="ECO:0000313" key="10">
    <source>
        <dbReference type="EMBL" id="QEV28205.1"/>
    </source>
</evidence>
<comment type="similarity">
    <text evidence="1">Belongs to the FtsK/SpoIIIE/SftA family.</text>
</comment>
<keyword evidence="3 6" id="KW-0067">ATP-binding</keyword>
<dbReference type="InterPro" id="IPR036390">
    <property type="entry name" value="WH_DNA-bd_sf"/>
</dbReference>
<dbReference type="InterPro" id="IPR002543">
    <property type="entry name" value="FtsK_dom"/>
</dbReference>
<evidence type="ECO:0000256" key="8">
    <source>
        <dbReference type="SAM" id="Phobius"/>
    </source>
</evidence>
<feature type="transmembrane region" description="Helical" evidence="8">
    <location>
        <begin position="229"/>
        <end position="253"/>
    </location>
</feature>
<dbReference type="SMART" id="SM00382">
    <property type="entry name" value="AAA"/>
    <property type="match status" value="1"/>
</dbReference>
<dbReference type="Gene3D" id="3.40.50.300">
    <property type="entry name" value="P-loop containing nucleotide triphosphate hydrolases"/>
    <property type="match status" value="1"/>
</dbReference>
<reference evidence="10 11" key="1">
    <citation type="submission" date="2017-09" db="EMBL/GenBank/DDBJ databases">
        <authorList>
            <person name="Lee N."/>
            <person name="Cho B.-K."/>
        </authorList>
    </citation>
    <scope>NUCLEOTIDE SEQUENCE [LARGE SCALE GENOMIC DNA]</scope>
    <source>
        <strain evidence="10 11">ATCC 13740</strain>
    </source>
</reference>
<dbReference type="InterPro" id="IPR003593">
    <property type="entry name" value="AAA+_ATPase"/>
</dbReference>
<evidence type="ECO:0000256" key="4">
    <source>
        <dbReference type="ARBA" id="ARBA00023125"/>
    </source>
</evidence>
<evidence type="ECO:0000256" key="1">
    <source>
        <dbReference type="ARBA" id="ARBA00006474"/>
    </source>
</evidence>
<dbReference type="Pfam" id="PF09397">
    <property type="entry name" value="FtsK_gamma"/>
    <property type="match status" value="1"/>
</dbReference>
<evidence type="ECO:0000259" key="9">
    <source>
        <dbReference type="PROSITE" id="PS50901"/>
    </source>
</evidence>
<dbReference type="PANTHER" id="PTHR22683">
    <property type="entry name" value="SPORULATION PROTEIN RELATED"/>
    <property type="match status" value="1"/>
</dbReference>
<gene>
    <name evidence="10" type="ORF">CP976_31580</name>
</gene>
<dbReference type="Gene3D" id="3.30.980.40">
    <property type="match status" value="1"/>
</dbReference>
<protein>
    <submittedName>
        <fullName evidence="10">DNA translocase FtsK</fullName>
    </submittedName>
</protein>
<dbReference type="Proteomes" id="UP000326598">
    <property type="component" value="Chromosome"/>
</dbReference>
<feature type="region of interest" description="Disordered" evidence="7">
    <location>
        <begin position="273"/>
        <end position="338"/>
    </location>
</feature>
<keyword evidence="8" id="KW-0812">Transmembrane</keyword>
<dbReference type="GO" id="GO:0003677">
    <property type="term" value="F:DNA binding"/>
    <property type="evidence" value="ECO:0007669"/>
    <property type="project" value="UniProtKB-KW"/>
</dbReference>
<organism evidence="10 11">
    <name type="scientific">Streptomyces coeruleorubidus</name>
    <dbReference type="NCBI Taxonomy" id="116188"/>
    <lineage>
        <taxon>Bacteria</taxon>
        <taxon>Bacillati</taxon>
        <taxon>Actinomycetota</taxon>
        <taxon>Actinomycetes</taxon>
        <taxon>Kitasatosporales</taxon>
        <taxon>Streptomycetaceae</taxon>
        <taxon>Streptomyces</taxon>
    </lineage>
</organism>
<sequence length="923" mass="98373">MSLVVSTGNLTPMASRPSAAKKTPAKKAAASAKAPAKKAAAKRAPAKRAPAKKAAAKKAAPKPAPSPTGGIYRLVRALWLGVAHAVGAVFRGIGQGAKNLDPAHRKDGVALLLLGIALIVAAGTWADLKGPVGDLVEILVTGAFGRLDLLVPILLAVIAVRFIRHPEKPEANGRIVIGLSALLIGVLGQVHIACGSPARGEGMQAIRDAGGLIGWAMATPLSYAMGDMLAVPLLVLLTIFGLLVVTATPVNAIPQRLRLLGVRLGIVRDPADDEFGEDDERYDEQWREALPARPRGRRAPEPTAYDPDSAEQEALSRRRGRPRRSAVPQPDMDRPRDAVDVAAAAAAALDGAVLHGMPPSPIVADLTQGVTVGDREPTTPTPVPAARPQQEKVEQDQPEQEKPKAGVRDLTKSPPAKPRDLPPRAEQLQLSGDITYALPSLDLLTRGGPGKARSAANDAIVAALTNVFTEFKVDASVTGFTRGPTVTRYEIELGPAVKVERITALAKNIAYAVASPDVRIISPIPGKSAVGIEIPNTDREMVNLGDVLRLAESAEDDDPMLVAFGKDVEGGYVMHSLAKMPHMLVAGATGSGKSSCINCLITSIMMRATPEDVRMILVDPKRVELTAYEGIPHLITPIITNPKRAAEALQWVVREMDLRYDDLAAYGYRHIDDFNRAVREGKVKAPEGSERELQPYPYLLVIVDELADLMMVAPRDVEDAIVRITQLARAAGIHLVLATQRPSVDVVTGLIKANVPSRLAFATSSLADSRVILDQPGAEKLIGKGDGLFLPMGANKPTRMQGAFVTEEEIAGVVQHCKDQMAPVFRDDVTVGTKQKKEIDEDIGDDLDLLCQAAELVVSTQFGSTSMLQRKLRVGFAKAGRLMDLMESRNIVGPSEGSKARDVLVKPDELDGVLALIRGESEG</sequence>
<proteinExistence type="inferred from homology"/>
<feature type="compositionally biased region" description="Acidic residues" evidence="7">
    <location>
        <begin position="273"/>
        <end position="282"/>
    </location>
</feature>
<accession>A0A5J6IHQ2</accession>
<dbReference type="PANTHER" id="PTHR22683:SF41">
    <property type="entry name" value="DNA TRANSLOCASE FTSK"/>
    <property type="match status" value="1"/>
</dbReference>
<comment type="function">
    <text evidence="5">Essential cell division protein that coordinates cell division and chromosome segregation. The N-terminus is involved in assembly of the cell-division machinery. The C-terminus functions as a DNA motor that moves dsDNA in an ATP-dependent manner towards the dif recombination site, which is located within the replication terminus region. Required for activation of the Xer recombinase, allowing activation of chromosome unlinking by recombination.</text>
</comment>
<keyword evidence="4" id="KW-0238">DNA-binding</keyword>
<evidence type="ECO:0000256" key="2">
    <source>
        <dbReference type="ARBA" id="ARBA00022741"/>
    </source>
</evidence>